<gene>
    <name evidence="5" type="ORF">GCL57_05165</name>
</gene>
<keyword evidence="6" id="KW-1185">Reference proteome</keyword>
<organism evidence="5 6">
    <name type="scientific">Fluviispira multicolorata</name>
    <dbReference type="NCBI Taxonomy" id="2654512"/>
    <lineage>
        <taxon>Bacteria</taxon>
        <taxon>Pseudomonadati</taxon>
        <taxon>Bdellovibrionota</taxon>
        <taxon>Oligoflexia</taxon>
        <taxon>Silvanigrellales</taxon>
        <taxon>Silvanigrellaceae</taxon>
        <taxon>Fluviispira</taxon>
    </lineage>
</organism>
<dbReference type="InterPro" id="IPR003593">
    <property type="entry name" value="AAA+_ATPase"/>
</dbReference>
<feature type="coiled-coil region" evidence="3">
    <location>
        <begin position="631"/>
        <end position="665"/>
    </location>
</feature>
<dbReference type="InterPro" id="IPR003439">
    <property type="entry name" value="ABC_transporter-like_ATP-bd"/>
</dbReference>
<evidence type="ECO:0000313" key="6">
    <source>
        <dbReference type="Proteomes" id="UP000442694"/>
    </source>
</evidence>
<dbReference type="PROSITE" id="PS50893">
    <property type="entry name" value="ABC_TRANSPORTER_2"/>
    <property type="match status" value="2"/>
</dbReference>
<dbReference type="InterPro" id="IPR032781">
    <property type="entry name" value="ABC_tran_Xtn"/>
</dbReference>
<name>A0A833JDY2_9BACT</name>
<dbReference type="Pfam" id="PF12848">
    <property type="entry name" value="ABC_tran_Xtn"/>
    <property type="match status" value="1"/>
</dbReference>
<dbReference type="InterPro" id="IPR017871">
    <property type="entry name" value="ABC_transporter-like_CS"/>
</dbReference>
<dbReference type="GO" id="GO:0005524">
    <property type="term" value="F:ATP binding"/>
    <property type="evidence" value="ECO:0007669"/>
    <property type="project" value="UniProtKB-KW"/>
</dbReference>
<dbReference type="SMART" id="SM00382">
    <property type="entry name" value="AAA"/>
    <property type="match status" value="2"/>
</dbReference>
<keyword evidence="2 5" id="KW-0067">ATP-binding</keyword>
<dbReference type="PANTHER" id="PTHR42855">
    <property type="entry name" value="ABC TRANSPORTER ATP-BINDING SUBUNIT"/>
    <property type="match status" value="1"/>
</dbReference>
<reference evidence="5 6" key="1">
    <citation type="submission" date="2019-10" db="EMBL/GenBank/DDBJ databases">
        <title>New genus of Silvanigrellaceae.</title>
        <authorList>
            <person name="Pitt A."/>
            <person name="Hahn M.W."/>
        </authorList>
    </citation>
    <scope>NUCLEOTIDE SEQUENCE [LARGE SCALE GENOMIC DNA]</scope>
    <source>
        <strain evidence="5 6">33A1-SZDP</strain>
    </source>
</reference>
<dbReference type="InterPro" id="IPR027417">
    <property type="entry name" value="P-loop_NTPase"/>
</dbReference>
<comment type="caution">
    <text evidence="5">The sequence shown here is derived from an EMBL/GenBank/DDBJ whole genome shotgun (WGS) entry which is preliminary data.</text>
</comment>
<dbReference type="InterPro" id="IPR032524">
    <property type="entry name" value="ABC_tran_C"/>
</dbReference>
<sequence length="701" mass="79189">MSSAPYLSCHNLSTSYGSTQLFNNLSFTVHPGERWGIVGPNGAGKSTLFRLITGAQAADSGSISIRNGIRVAIVNQKYTFDIEMTVENILRESLPEEYDLDLQIKNIENEIENHSLLAEKKPEIMNDPQWGDKLSNLNDKLINISGVGTDNVILSALKAGKLLSLRNREFKNLSGGQQKCVQIVAALLKNPHLILLDEPTNHLDVQTVDWLEEFLLEVVEQGVGLFGFKPKNESTEPVAFVIISHDRALLDTLVNKILEIEAGESKQYDGNYENYSQLKLENEIVEQKTRSKMANLMRRELAWLRTGAKARTTKQKSRIDRAHALDKSLNSKIQRANIPKNAEMTFDALMTDEQRNNEDNIISVVRNLGEQELVRLKSVTIKHPGAKNDQHFVFQNLELVIKPKMRIALLGPNGCGKSTLMNLVASHTQPEVGEVTYHELVSISHFDQQRQKLDPDETVRTTIAPEGEYVHFAGKYMHIMSYLDRFLFFKFDANRKVGELSGGEQARLLLAKLMLEQGNLLILDEPTNDLDISTLQVLERNLCDFQGGVLFTSHDRYFVQRVATSMLTFLGEKNVKGALTGDWLMLPDLDQALESMEKYKDTEIPKKQSDKVTIEIASKNISAQPKKSKLSFKEQRELEGIEKKIEVLEENLISLSNQLEEAYANGKSYNETLSISNEIKAKQTEIDSCYFRWEELSSKNT</sequence>
<dbReference type="SUPFAM" id="SSF52540">
    <property type="entry name" value="P-loop containing nucleoside triphosphate hydrolases"/>
    <property type="match status" value="2"/>
</dbReference>
<proteinExistence type="predicted"/>
<evidence type="ECO:0000256" key="2">
    <source>
        <dbReference type="ARBA" id="ARBA00022840"/>
    </source>
</evidence>
<dbReference type="PANTHER" id="PTHR42855:SF2">
    <property type="entry name" value="DRUG RESISTANCE ABC TRANSPORTER,ATP-BINDING PROTEIN"/>
    <property type="match status" value="1"/>
</dbReference>
<dbReference type="InterPro" id="IPR037118">
    <property type="entry name" value="Val-tRNA_synth_C_sf"/>
</dbReference>
<evidence type="ECO:0000259" key="4">
    <source>
        <dbReference type="PROSITE" id="PS50893"/>
    </source>
</evidence>
<feature type="domain" description="ABC transporter" evidence="4">
    <location>
        <begin position="7"/>
        <end position="287"/>
    </location>
</feature>
<dbReference type="Pfam" id="PF16326">
    <property type="entry name" value="ABC_tran_CTD"/>
    <property type="match status" value="1"/>
</dbReference>
<dbReference type="GO" id="GO:0016887">
    <property type="term" value="F:ATP hydrolysis activity"/>
    <property type="evidence" value="ECO:0007669"/>
    <property type="project" value="InterPro"/>
</dbReference>
<dbReference type="Pfam" id="PF00005">
    <property type="entry name" value="ABC_tran"/>
    <property type="match status" value="2"/>
</dbReference>
<dbReference type="CDD" id="cd03221">
    <property type="entry name" value="ABCF_EF-3"/>
    <property type="match status" value="2"/>
</dbReference>
<dbReference type="GO" id="GO:0003677">
    <property type="term" value="F:DNA binding"/>
    <property type="evidence" value="ECO:0007669"/>
    <property type="project" value="InterPro"/>
</dbReference>
<evidence type="ECO:0000256" key="1">
    <source>
        <dbReference type="ARBA" id="ARBA00022741"/>
    </source>
</evidence>
<dbReference type="Gene3D" id="1.10.287.380">
    <property type="entry name" value="Valyl-tRNA synthetase, C-terminal domain"/>
    <property type="match status" value="1"/>
</dbReference>
<dbReference type="RefSeq" id="WP_152212214.1">
    <property type="nucleotide sequence ID" value="NZ_WFLN01000005.1"/>
</dbReference>
<dbReference type="Proteomes" id="UP000442694">
    <property type="component" value="Unassembled WGS sequence"/>
</dbReference>
<dbReference type="InterPro" id="IPR051309">
    <property type="entry name" value="ABCF_ATPase"/>
</dbReference>
<dbReference type="Gene3D" id="3.40.50.300">
    <property type="entry name" value="P-loop containing nucleotide triphosphate hydrolases"/>
    <property type="match status" value="2"/>
</dbReference>
<evidence type="ECO:0000256" key="3">
    <source>
        <dbReference type="SAM" id="Coils"/>
    </source>
</evidence>
<dbReference type="PROSITE" id="PS00211">
    <property type="entry name" value="ABC_TRANSPORTER_1"/>
    <property type="match status" value="2"/>
</dbReference>
<keyword evidence="3" id="KW-0175">Coiled coil</keyword>
<keyword evidence="1" id="KW-0547">Nucleotide-binding</keyword>
<feature type="domain" description="ABC transporter" evidence="4">
    <location>
        <begin position="374"/>
        <end position="596"/>
    </location>
</feature>
<evidence type="ECO:0000313" key="5">
    <source>
        <dbReference type="EMBL" id="KAB8032039.1"/>
    </source>
</evidence>
<dbReference type="EMBL" id="WFLN01000005">
    <property type="protein sequence ID" value="KAB8032039.1"/>
    <property type="molecule type" value="Genomic_DNA"/>
</dbReference>
<protein>
    <submittedName>
        <fullName evidence="5">ATP-binding cassette domain-containing protein</fullName>
    </submittedName>
</protein>
<dbReference type="AlphaFoldDB" id="A0A833JDY2"/>
<accession>A0A833JDY2</accession>